<sequence length="536" mass="60543">MSKSGYEGAFGIVLPPLAAANLAAVARESGFDVRFFDARARRGSFEEFVDEILDYDPDIAGFIVNASTLAKPSARLARRLKRASSLLIAGGHHATFTYPLMLREGFNAVFLSEGEVSFGEFLREVREGGDWRRVKGIAYKDGERVVVTGLPEFVESLDKLPMPAFDVFDKNVYKIRVLDPNGSIAPVETSRGCPYNCEYCSVTKMWGARWRFKSVGRVLAELRRVAELGYKWVFLVDDNFIIPIKRVVEERMEMLRRITSEGLNKLRFMVQLRSDFVARNEWLPPLLYQAGVRVAFLGIESGDPETLRNMRKGIQPNDSVKAVELLSSNGIIVHGGFILGAPYEDEKAMNRTIKFAVGLIDHGLDSAQFSIYTPLPGTDAFARAALDNSLLTLDWDLYDTLTPVMMVKISPFKLYLKERWAHYYFYVKKGLKALSKSKNPSRPRTDKDVYLANAEKFVIRRLFTYLKDLTLLPLSALRVQLRLRRGLSEDEKRDVLEILEASKKILELHMAKQPQRISYGTGQSLAGQGRKQVGGR</sequence>
<dbReference type="GO" id="GO:0031419">
    <property type="term" value="F:cobalamin binding"/>
    <property type="evidence" value="ECO:0007669"/>
    <property type="project" value="InterPro"/>
</dbReference>
<organism evidence="10">
    <name type="scientific">Thermogladius calderae</name>
    <dbReference type="NCBI Taxonomy" id="1200300"/>
    <lineage>
        <taxon>Archaea</taxon>
        <taxon>Thermoproteota</taxon>
        <taxon>Thermoprotei</taxon>
        <taxon>Desulfurococcales</taxon>
        <taxon>Desulfurococcaceae</taxon>
        <taxon>Thermogladius</taxon>
    </lineage>
</organism>
<keyword evidence="4" id="KW-0949">S-adenosyl-L-methionine</keyword>
<dbReference type="EMBL" id="DRYK01000089">
    <property type="protein sequence ID" value="HHP68446.1"/>
    <property type="molecule type" value="Genomic_DNA"/>
</dbReference>
<dbReference type="CDD" id="cd02068">
    <property type="entry name" value="radical_SAM_B12_BD"/>
    <property type="match status" value="1"/>
</dbReference>
<evidence type="ECO:0000259" key="8">
    <source>
        <dbReference type="PROSITE" id="PS51332"/>
    </source>
</evidence>
<dbReference type="SFLD" id="SFLDG01123">
    <property type="entry name" value="methyltransferase_(Class_B)"/>
    <property type="match status" value="1"/>
</dbReference>
<dbReference type="Gene3D" id="3.80.30.20">
    <property type="entry name" value="tm_1862 like domain"/>
    <property type="match status" value="1"/>
</dbReference>
<protein>
    <submittedName>
        <fullName evidence="10">B12-binding domain-containing radical SAM protein</fullName>
    </submittedName>
</protein>
<feature type="domain" description="Radical SAM core" evidence="9">
    <location>
        <begin position="179"/>
        <end position="413"/>
    </location>
</feature>
<dbReference type="GO" id="GO:0051539">
    <property type="term" value="F:4 iron, 4 sulfur cluster binding"/>
    <property type="evidence" value="ECO:0007669"/>
    <property type="project" value="UniProtKB-KW"/>
</dbReference>
<dbReference type="AlphaFoldDB" id="A0A7J3Y0J4"/>
<dbReference type="InterPro" id="IPR006638">
    <property type="entry name" value="Elp3/MiaA/NifB-like_rSAM"/>
</dbReference>
<evidence type="ECO:0000313" key="10">
    <source>
        <dbReference type="EMBL" id="HHP68446.1"/>
    </source>
</evidence>
<reference evidence="10" key="1">
    <citation type="journal article" date="2020" name="mSystems">
        <title>Genome- and Community-Level Interaction Insights into Carbon Utilization and Element Cycling Functions of Hydrothermarchaeota in Hydrothermal Sediment.</title>
        <authorList>
            <person name="Zhou Z."/>
            <person name="Liu Y."/>
            <person name="Xu W."/>
            <person name="Pan J."/>
            <person name="Luo Z.H."/>
            <person name="Li M."/>
        </authorList>
    </citation>
    <scope>NUCLEOTIDE SEQUENCE [LARGE SCALE GENOMIC DNA]</scope>
    <source>
        <strain evidence="10">SpSt-110</strain>
    </source>
</reference>
<gene>
    <name evidence="10" type="ORF">ENM60_06690</name>
</gene>
<evidence type="ECO:0000256" key="4">
    <source>
        <dbReference type="ARBA" id="ARBA00022691"/>
    </source>
</evidence>
<evidence type="ECO:0000256" key="5">
    <source>
        <dbReference type="ARBA" id="ARBA00022723"/>
    </source>
</evidence>
<name>A0A7J3Y0J4_9CREN</name>
<comment type="cofactor">
    <cofactor evidence="1">
        <name>[4Fe-4S] cluster</name>
        <dbReference type="ChEBI" id="CHEBI:49883"/>
    </cofactor>
</comment>
<dbReference type="Pfam" id="PF04055">
    <property type="entry name" value="Radical_SAM"/>
    <property type="match status" value="1"/>
</dbReference>
<dbReference type="SUPFAM" id="SSF102114">
    <property type="entry name" value="Radical SAM enzymes"/>
    <property type="match status" value="1"/>
</dbReference>
<dbReference type="InterPro" id="IPR006158">
    <property type="entry name" value="Cobalamin-bd"/>
</dbReference>
<evidence type="ECO:0000256" key="7">
    <source>
        <dbReference type="ARBA" id="ARBA00023014"/>
    </source>
</evidence>
<evidence type="ECO:0000256" key="3">
    <source>
        <dbReference type="ARBA" id="ARBA00022679"/>
    </source>
</evidence>
<dbReference type="PROSITE" id="PS51918">
    <property type="entry name" value="RADICAL_SAM"/>
    <property type="match status" value="1"/>
</dbReference>
<dbReference type="Pfam" id="PF02310">
    <property type="entry name" value="B12-binding"/>
    <property type="match status" value="1"/>
</dbReference>
<keyword evidence="2" id="KW-0489">Methyltransferase</keyword>
<keyword evidence="5" id="KW-0479">Metal-binding</keyword>
<dbReference type="Gene3D" id="3.40.50.280">
    <property type="entry name" value="Cobalamin-binding domain"/>
    <property type="match status" value="1"/>
</dbReference>
<dbReference type="InterPro" id="IPR023404">
    <property type="entry name" value="rSAM_horseshoe"/>
</dbReference>
<dbReference type="SFLD" id="SFLDG01082">
    <property type="entry name" value="B12-binding_domain_containing"/>
    <property type="match status" value="1"/>
</dbReference>
<dbReference type="GO" id="GO:0005829">
    <property type="term" value="C:cytosol"/>
    <property type="evidence" value="ECO:0007669"/>
    <property type="project" value="TreeGrafter"/>
</dbReference>
<dbReference type="PANTHER" id="PTHR43409:SF7">
    <property type="entry name" value="BLL1977 PROTEIN"/>
    <property type="match status" value="1"/>
</dbReference>
<dbReference type="InterPro" id="IPR058240">
    <property type="entry name" value="rSAM_sf"/>
</dbReference>
<proteinExistence type="predicted"/>
<keyword evidence="6" id="KW-0408">Iron</keyword>
<evidence type="ECO:0000259" key="9">
    <source>
        <dbReference type="PROSITE" id="PS51918"/>
    </source>
</evidence>
<dbReference type="SFLD" id="SFLDS00029">
    <property type="entry name" value="Radical_SAM"/>
    <property type="match status" value="1"/>
</dbReference>
<dbReference type="InterPro" id="IPR034466">
    <property type="entry name" value="Methyltransferase_Class_B"/>
</dbReference>
<evidence type="ECO:0000256" key="2">
    <source>
        <dbReference type="ARBA" id="ARBA00022603"/>
    </source>
</evidence>
<dbReference type="InterPro" id="IPR051198">
    <property type="entry name" value="BchE-like"/>
</dbReference>
<accession>A0A7J3Y0J4</accession>
<dbReference type="GO" id="GO:0003824">
    <property type="term" value="F:catalytic activity"/>
    <property type="evidence" value="ECO:0007669"/>
    <property type="project" value="InterPro"/>
</dbReference>
<dbReference type="PANTHER" id="PTHR43409">
    <property type="entry name" value="ANAEROBIC MAGNESIUM-PROTOPORPHYRIN IX MONOMETHYL ESTER CYCLASE-RELATED"/>
    <property type="match status" value="1"/>
</dbReference>
<feature type="domain" description="B12-binding" evidence="8">
    <location>
        <begin position="1"/>
        <end position="132"/>
    </location>
</feature>
<dbReference type="SMART" id="SM00729">
    <property type="entry name" value="Elp3"/>
    <property type="match status" value="1"/>
</dbReference>
<evidence type="ECO:0000256" key="1">
    <source>
        <dbReference type="ARBA" id="ARBA00001966"/>
    </source>
</evidence>
<dbReference type="CDD" id="cd01335">
    <property type="entry name" value="Radical_SAM"/>
    <property type="match status" value="1"/>
</dbReference>
<keyword evidence="3" id="KW-0808">Transferase</keyword>
<dbReference type="GO" id="GO:0046872">
    <property type="term" value="F:metal ion binding"/>
    <property type="evidence" value="ECO:0007669"/>
    <property type="project" value="UniProtKB-KW"/>
</dbReference>
<dbReference type="PROSITE" id="PS51332">
    <property type="entry name" value="B12_BINDING"/>
    <property type="match status" value="1"/>
</dbReference>
<evidence type="ECO:0000256" key="6">
    <source>
        <dbReference type="ARBA" id="ARBA00023004"/>
    </source>
</evidence>
<keyword evidence="7" id="KW-0411">Iron-sulfur</keyword>
<comment type="caution">
    <text evidence="10">The sequence shown here is derived from an EMBL/GenBank/DDBJ whole genome shotgun (WGS) entry which is preliminary data.</text>
</comment>
<dbReference type="InterPro" id="IPR007197">
    <property type="entry name" value="rSAM"/>
</dbReference>